<dbReference type="STRING" id="241244.ATY39_00995"/>
<feature type="domain" description="LysM" evidence="9">
    <location>
        <begin position="102"/>
        <end position="145"/>
    </location>
</feature>
<dbReference type="InterPro" id="IPR018392">
    <property type="entry name" value="LysM"/>
</dbReference>
<proteinExistence type="inferred from homology"/>
<evidence type="ECO:0000259" key="10">
    <source>
        <dbReference type="PROSITE" id="PS51935"/>
    </source>
</evidence>
<feature type="domain" description="LysM" evidence="9">
    <location>
        <begin position="28"/>
        <end position="71"/>
    </location>
</feature>
<dbReference type="SUPFAM" id="SSF54106">
    <property type="entry name" value="LysM domain"/>
    <property type="match status" value="4"/>
</dbReference>
<evidence type="ECO:0000256" key="5">
    <source>
        <dbReference type="ARBA" id="ARBA00022801"/>
    </source>
</evidence>
<feature type="compositionally biased region" description="Polar residues" evidence="8">
    <location>
        <begin position="151"/>
        <end position="161"/>
    </location>
</feature>
<dbReference type="PROSITE" id="PS51935">
    <property type="entry name" value="NLPC_P60"/>
    <property type="match status" value="1"/>
</dbReference>
<feature type="region of interest" description="Disordered" evidence="8">
    <location>
        <begin position="291"/>
        <end position="310"/>
    </location>
</feature>
<dbReference type="GO" id="GO:0008932">
    <property type="term" value="F:lytic endotransglycosylase activity"/>
    <property type="evidence" value="ECO:0007669"/>
    <property type="project" value="TreeGrafter"/>
</dbReference>
<dbReference type="GO" id="GO:0008234">
    <property type="term" value="F:cysteine-type peptidase activity"/>
    <property type="evidence" value="ECO:0007669"/>
    <property type="project" value="UniProtKB-KW"/>
</dbReference>
<evidence type="ECO:0000313" key="11">
    <source>
        <dbReference type="EMBL" id="AMW98117.1"/>
    </source>
</evidence>
<dbReference type="Pfam" id="PF00877">
    <property type="entry name" value="NLPC_P60"/>
    <property type="match status" value="1"/>
</dbReference>
<dbReference type="InterPro" id="IPR038765">
    <property type="entry name" value="Papain-like_cys_pep_sf"/>
</dbReference>
<feature type="region of interest" description="Disordered" evidence="8">
    <location>
        <begin position="151"/>
        <end position="170"/>
    </location>
</feature>
<dbReference type="SUPFAM" id="SSF54001">
    <property type="entry name" value="Cysteine proteinases"/>
    <property type="match status" value="1"/>
</dbReference>
<feature type="region of interest" description="Disordered" evidence="8">
    <location>
        <begin position="72"/>
        <end position="99"/>
    </location>
</feature>
<reference evidence="11 12" key="1">
    <citation type="journal article" date="2016" name="Genome Announc.">
        <title>Whole-Genome Sequence of Rummeliibacillus stabekisii Strain PP9 Isolated from Antarctic Soil.</title>
        <authorList>
            <person name="da Mota F.F."/>
            <person name="Vollu R.E."/>
            <person name="Jurelevicius D."/>
            <person name="Seldin L."/>
        </authorList>
    </citation>
    <scope>NUCLEOTIDE SEQUENCE [LARGE SCALE GENOMIC DNA]</scope>
    <source>
        <strain evidence="11 12">PP9</strain>
    </source>
</reference>
<dbReference type="InterPro" id="IPR000064">
    <property type="entry name" value="NLP_P60_dom"/>
</dbReference>
<name>A0A143H8P9_9BACL</name>
<dbReference type="InterPro" id="IPR036779">
    <property type="entry name" value="LysM_dom_sf"/>
</dbReference>
<feature type="region of interest" description="Disordered" evidence="8">
    <location>
        <begin position="218"/>
        <end position="242"/>
    </location>
</feature>
<sequence>MKKAIVSALAVCATTFVIHDQDAKASTNTYKVKSGDSLYVIAKKKNTTITKLKKLNHLTSDLIYVGQTLKTSGTTSNSASKKTSAPKKSTTSKTTTVTKKSGTYKVKPGDYIAKIAANHGITLSALMKANGLKNDLIFAGQTLKIPGSSTTVTHVSSNKNNSPKPTTSKKATTYTVKSGDYVGKIAAAFNVSIASIEKNNNIKNHVIYVGQKLKINGSSTKPASNNTKPATPSKTPAAPSNAKKYTVVSGDTLSVIAHKFGITITQLKSWNGLTSDMIRVGQVLAVKNSGTTVQQDKENTTGVSNPTPGQASSTVLKNAINIGLSMKGTPYVWGGSSPSGFDCSGFIYYVFKQAGYNNISRTSAASYEARSYYVSSPKPGDLVFFKNTYKTGISHLGIYIGNGQFVHAGGDYVQVSSVNESYWKSHFDSYKRFYDL</sequence>
<evidence type="ECO:0000256" key="8">
    <source>
        <dbReference type="SAM" id="MobiDB-lite"/>
    </source>
</evidence>
<evidence type="ECO:0008006" key="13">
    <source>
        <dbReference type="Google" id="ProtNLM"/>
    </source>
</evidence>
<evidence type="ECO:0000256" key="7">
    <source>
        <dbReference type="ARBA" id="ARBA00023316"/>
    </source>
</evidence>
<reference evidence="12" key="2">
    <citation type="submission" date="2016-03" db="EMBL/GenBank/DDBJ databases">
        <authorList>
            <person name="Ploux O."/>
        </authorList>
    </citation>
    <scope>NUCLEOTIDE SEQUENCE [LARGE SCALE GENOMIC DNA]</scope>
    <source>
        <strain evidence="12">PP9</strain>
    </source>
</reference>
<gene>
    <name evidence="11" type="ORF">ATY39_00995</name>
</gene>
<evidence type="ECO:0000256" key="3">
    <source>
        <dbReference type="ARBA" id="ARBA00022729"/>
    </source>
</evidence>
<dbReference type="GO" id="GO:0006508">
    <property type="term" value="P:proteolysis"/>
    <property type="evidence" value="ECO:0007669"/>
    <property type="project" value="UniProtKB-KW"/>
</dbReference>
<keyword evidence="6" id="KW-0788">Thiol protease</keyword>
<evidence type="ECO:0000256" key="6">
    <source>
        <dbReference type="ARBA" id="ARBA00022807"/>
    </source>
</evidence>
<evidence type="ECO:0000256" key="4">
    <source>
        <dbReference type="ARBA" id="ARBA00022737"/>
    </source>
</evidence>
<dbReference type="Pfam" id="PF01476">
    <property type="entry name" value="LysM"/>
    <property type="match status" value="4"/>
</dbReference>
<keyword evidence="2" id="KW-0645">Protease</keyword>
<feature type="domain" description="NlpC/P60" evidence="10">
    <location>
        <begin position="313"/>
        <end position="434"/>
    </location>
</feature>
<keyword evidence="3" id="KW-0732">Signal</keyword>
<dbReference type="PANTHER" id="PTHR33734:SF22">
    <property type="entry name" value="MEMBRANE-BOUND LYTIC MUREIN TRANSGLYCOSYLASE D"/>
    <property type="match status" value="1"/>
</dbReference>
<dbReference type="PANTHER" id="PTHR33734">
    <property type="entry name" value="LYSM DOMAIN-CONTAINING GPI-ANCHORED PROTEIN 2"/>
    <property type="match status" value="1"/>
</dbReference>
<dbReference type="GO" id="GO:0071555">
    <property type="term" value="P:cell wall organization"/>
    <property type="evidence" value="ECO:0007669"/>
    <property type="project" value="UniProtKB-KW"/>
</dbReference>
<protein>
    <recommendedName>
        <fullName evidence="13">Peptidoglycan endopeptidase LytE</fullName>
    </recommendedName>
</protein>
<dbReference type="KEGG" id="rst:ATY39_00995"/>
<dbReference type="Gene3D" id="3.10.350.10">
    <property type="entry name" value="LysM domain"/>
    <property type="match status" value="4"/>
</dbReference>
<dbReference type="RefSeq" id="WP_066784522.1">
    <property type="nucleotide sequence ID" value="NZ_CP014806.1"/>
</dbReference>
<dbReference type="AlphaFoldDB" id="A0A143H8P9"/>
<keyword evidence="7" id="KW-0961">Cell wall biogenesis/degradation</keyword>
<keyword evidence="5" id="KW-0378">Hydrolase</keyword>
<feature type="domain" description="LysM" evidence="9">
    <location>
        <begin position="243"/>
        <end position="286"/>
    </location>
</feature>
<evidence type="ECO:0000256" key="2">
    <source>
        <dbReference type="ARBA" id="ARBA00022670"/>
    </source>
</evidence>
<accession>A0A143H8P9</accession>
<comment type="similarity">
    <text evidence="1">Belongs to the peptidase C40 family.</text>
</comment>
<dbReference type="EMBL" id="CP014806">
    <property type="protein sequence ID" value="AMW98117.1"/>
    <property type="molecule type" value="Genomic_DNA"/>
</dbReference>
<feature type="domain" description="LysM" evidence="9">
    <location>
        <begin position="172"/>
        <end position="215"/>
    </location>
</feature>
<keyword evidence="4" id="KW-0677">Repeat</keyword>
<dbReference type="SMART" id="SM00257">
    <property type="entry name" value="LysM"/>
    <property type="match status" value="4"/>
</dbReference>
<dbReference type="OrthoDB" id="9813368at2"/>
<dbReference type="PROSITE" id="PS51782">
    <property type="entry name" value="LYSM"/>
    <property type="match status" value="4"/>
</dbReference>
<organism evidence="11 12">
    <name type="scientific">Rummeliibacillus stabekisii</name>
    <dbReference type="NCBI Taxonomy" id="241244"/>
    <lineage>
        <taxon>Bacteria</taxon>
        <taxon>Bacillati</taxon>
        <taxon>Bacillota</taxon>
        <taxon>Bacilli</taxon>
        <taxon>Bacillales</taxon>
        <taxon>Caryophanaceae</taxon>
        <taxon>Rummeliibacillus</taxon>
    </lineage>
</organism>
<dbReference type="Gene3D" id="3.90.1720.10">
    <property type="entry name" value="endopeptidase domain like (from Nostoc punctiforme)"/>
    <property type="match status" value="1"/>
</dbReference>
<dbReference type="CDD" id="cd00118">
    <property type="entry name" value="LysM"/>
    <property type="match status" value="4"/>
</dbReference>
<evidence type="ECO:0000259" key="9">
    <source>
        <dbReference type="PROSITE" id="PS51782"/>
    </source>
</evidence>
<dbReference type="Proteomes" id="UP000076021">
    <property type="component" value="Chromosome"/>
</dbReference>
<feature type="compositionally biased region" description="Low complexity" evidence="8">
    <location>
        <begin position="225"/>
        <end position="242"/>
    </location>
</feature>
<evidence type="ECO:0000313" key="12">
    <source>
        <dbReference type="Proteomes" id="UP000076021"/>
    </source>
</evidence>
<evidence type="ECO:0000256" key="1">
    <source>
        <dbReference type="ARBA" id="ARBA00007074"/>
    </source>
</evidence>
<keyword evidence="12" id="KW-1185">Reference proteome</keyword>